<dbReference type="RefSeq" id="WP_219042305.1">
    <property type="nucleotide sequence ID" value="NZ_JAHWDQ010000001.1"/>
</dbReference>
<keyword evidence="3" id="KW-1185">Reference proteome</keyword>
<evidence type="ECO:0000313" key="2">
    <source>
        <dbReference type="EMBL" id="MBW2940080.1"/>
    </source>
</evidence>
<feature type="signal peptide" evidence="1">
    <location>
        <begin position="1"/>
        <end position="20"/>
    </location>
</feature>
<gene>
    <name evidence="2" type="ORF">KXJ70_04800</name>
</gene>
<evidence type="ECO:0000313" key="3">
    <source>
        <dbReference type="Proteomes" id="UP001166291"/>
    </source>
</evidence>
<evidence type="ECO:0000256" key="1">
    <source>
        <dbReference type="SAM" id="SignalP"/>
    </source>
</evidence>
<reference evidence="2" key="1">
    <citation type="submission" date="2021-07" db="EMBL/GenBank/DDBJ databases">
        <title>Zhongshania sp. CAU 1632 isolated from seawater.</title>
        <authorList>
            <person name="Kim W."/>
        </authorList>
    </citation>
    <scope>NUCLEOTIDE SEQUENCE</scope>
    <source>
        <strain evidence="2">CAU 1632</strain>
    </source>
</reference>
<accession>A0ABS6VP38</accession>
<dbReference type="Proteomes" id="UP001166291">
    <property type="component" value="Unassembled WGS sequence"/>
</dbReference>
<feature type="chain" id="PRO_5046818923" description="Nuclear transport factor 2 family protein" evidence="1">
    <location>
        <begin position="21"/>
        <end position="159"/>
    </location>
</feature>
<organism evidence="2 3">
    <name type="scientific">Zhongshania aquimaris</name>
    <dbReference type="NCBI Taxonomy" id="2857107"/>
    <lineage>
        <taxon>Bacteria</taxon>
        <taxon>Pseudomonadati</taxon>
        <taxon>Pseudomonadota</taxon>
        <taxon>Gammaproteobacteria</taxon>
        <taxon>Cellvibrionales</taxon>
        <taxon>Spongiibacteraceae</taxon>
        <taxon>Zhongshania</taxon>
    </lineage>
</organism>
<sequence length="159" mass="18124">MFRSTLMVCAFLLSVMNAHADKNVTMFDPGEAAKIVWSTFIAIEQANDTLNYSVFREIAAPEFQRKNSAEDVAKLFAGLRQSGVDLSRVLLLNPEYEISPQIAETGLLRMRGKFAVPPEVVNFDLLYQMIYGEWRLLGVAVVTGLEEAKIERRRFWFKK</sequence>
<dbReference type="EMBL" id="JAHWDQ010000001">
    <property type="protein sequence ID" value="MBW2940080.1"/>
    <property type="molecule type" value="Genomic_DNA"/>
</dbReference>
<proteinExistence type="predicted"/>
<evidence type="ECO:0008006" key="4">
    <source>
        <dbReference type="Google" id="ProtNLM"/>
    </source>
</evidence>
<keyword evidence="1" id="KW-0732">Signal</keyword>
<comment type="caution">
    <text evidence="2">The sequence shown here is derived from an EMBL/GenBank/DDBJ whole genome shotgun (WGS) entry which is preliminary data.</text>
</comment>
<protein>
    <recommendedName>
        <fullName evidence="4">Nuclear transport factor 2 family protein</fullName>
    </recommendedName>
</protein>
<name>A0ABS6VP38_9GAMM</name>